<reference evidence="2" key="1">
    <citation type="submission" date="2019-02" db="EMBL/GenBank/DDBJ databases">
        <title>Isolation and identification of novel species under the genus Muribaculum.</title>
        <authorList>
            <person name="Miyake S."/>
            <person name="Ding Y."/>
            <person name="Low A."/>
            <person name="Soh M."/>
            <person name="Seedorf H."/>
        </authorList>
    </citation>
    <scope>NUCLEOTIDE SEQUENCE [LARGE SCALE GENOMIC DNA]</scope>
    <source>
        <strain evidence="2">H5</strain>
    </source>
</reference>
<protein>
    <submittedName>
        <fullName evidence="1">Uncharacterized protein</fullName>
    </submittedName>
</protein>
<proteinExistence type="predicted"/>
<organism evidence="1 2">
    <name type="scientific">Duncaniella dubosii</name>
    <dbReference type="NCBI Taxonomy" id="2518971"/>
    <lineage>
        <taxon>Bacteria</taxon>
        <taxon>Pseudomonadati</taxon>
        <taxon>Bacteroidota</taxon>
        <taxon>Bacteroidia</taxon>
        <taxon>Bacteroidales</taxon>
        <taxon>Muribaculaceae</taxon>
        <taxon>Duncaniella</taxon>
    </lineage>
</organism>
<gene>
    <name evidence="1" type="ORF">E7747_10885</name>
</gene>
<dbReference type="RefSeq" id="WP_128701901.1">
    <property type="nucleotide sequence ID" value="NZ_CP039396.1"/>
</dbReference>
<name>A0A4P7W3X7_9BACT</name>
<accession>A0A4P7W3X7</accession>
<dbReference type="EMBL" id="CP039396">
    <property type="protein sequence ID" value="QCD42739.1"/>
    <property type="molecule type" value="Genomic_DNA"/>
</dbReference>
<evidence type="ECO:0000313" key="1">
    <source>
        <dbReference type="EMBL" id="QCD42739.1"/>
    </source>
</evidence>
<dbReference type="Proteomes" id="UP000297149">
    <property type="component" value="Chromosome"/>
</dbReference>
<dbReference type="KEGG" id="ddb:E7747_10885"/>
<evidence type="ECO:0000313" key="2">
    <source>
        <dbReference type="Proteomes" id="UP000297149"/>
    </source>
</evidence>
<keyword evidence="2" id="KW-1185">Reference proteome</keyword>
<sequence length="310" mass="33269">MSLKGGINKYSGDVRRSIGQMARQGMTGPDGAVRGTKKIIGYVCAIHEEGDLAGTIDVQEFNYEPDEYPIMGTGHHEGVLLSAIQDNSNGVLIVPMLYSEVVIVQNPTDGQEYVIMYSHAKRIQMLAHSLEGEDDGVIEIGVTETEKLVETDDGLDKDYYELEPTKNKTNTKYTCTTITDQIISPDDEEGFKEEKTVEHKIITVGDTKITIDGENVMIETSGKVSFQVGGTTITEEDGSVNIKTDKAKIETSSCEIKGSDVKVDGTSVTITGGTLKTKGVSATDLNGPFNAIKVCPFSGAPHCGSSVSGT</sequence>
<dbReference type="AlphaFoldDB" id="A0A4P7W3X7"/>